<evidence type="ECO:0000256" key="1">
    <source>
        <dbReference type="SAM" id="Phobius"/>
    </source>
</evidence>
<reference evidence="4" key="3">
    <citation type="submission" date="2025-04" db="UniProtKB">
        <authorList>
            <consortium name="RefSeq"/>
        </authorList>
    </citation>
    <scope>IDENTIFICATION</scope>
    <source>
        <strain evidence="4">CBS 781.70</strain>
    </source>
</reference>
<keyword evidence="1" id="KW-0472">Membrane</keyword>
<proteinExistence type="predicted"/>
<organism evidence="2">
    <name type="scientific">Eremomyces bilateralis CBS 781.70</name>
    <dbReference type="NCBI Taxonomy" id="1392243"/>
    <lineage>
        <taxon>Eukaryota</taxon>
        <taxon>Fungi</taxon>
        <taxon>Dikarya</taxon>
        <taxon>Ascomycota</taxon>
        <taxon>Pezizomycotina</taxon>
        <taxon>Dothideomycetes</taxon>
        <taxon>Dothideomycetes incertae sedis</taxon>
        <taxon>Eremomycetales</taxon>
        <taxon>Eremomycetaceae</taxon>
        <taxon>Eremomyces</taxon>
    </lineage>
</organism>
<keyword evidence="3" id="KW-1185">Reference proteome</keyword>
<reference evidence="2 4" key="1">
    <citation type="submission" date="2020-01" db="EMBL/GenBank/DDBJ databases">
        <authorList>
            <consortium name="DOE Joint Genome Institute"/>
            <person name="Haridas S."/>
            <person name="Albert R."/>
            <person name="Binder M."/>
            <person name="Bloem J."/>
            <person name="Labutti K."/>
            <person name="Salamov A."/>
            <person name="Andreopoulos B."/>
            <person name="Baker S.E."/>
            <person name="Barry K."/>
            <person name="Bills G."/>
            <person name="Bluhm B.H."/>
            <person name="Cannon C."/>
            <person name="Castanera R."/>
            <person name="Culley D.E."/>
            <person name="Daum C."/>
            <person name="Ezra D."/>
            <person name="Gonzalez J.B."/>
            <person name="Henrissat B."/>
            <person name="Kuo A."/>
            <person name="Liang C."/>
            <person name="Lipzen A."/>
            <person name="Lutzoni F."/>
            <person name="Magnuson J."/>
            <person name="Mondo S."/>
            <person name="Nolan M."/>
            <person name="Ohm R."/>
            <person name="Pangilinan J."/>
            <person name="Park H.-J."/>
            <person name="Ramirez L."/>
            <person name="Alfaro M."/>
            <person name="Sun H."/>
            <person name="Tritt A."/>
            <person name="Yoshinaga Y."/>
            <person name="Zwiers L.-H."/>
            <person name="Turgeon B.G."/>
            <person name="Goodwin S.B."/>
            <person name="Spatafora J.W."/>
            <person name="Crous P.W."/>
            <person name="Grigoriev I.V."/>
        </authorList>
    </citation>
    <scope>NUCLEOTIDE SEQUENCE</scope>
    <source>
        <strain evidence="2 4">CBS 781.70</strain>
    </source>
</reference>
<accession>A0A6G1FQ73</accession>
<protein>
    <submittedName>
        <fullName evidence="2 4">Uncharacterized protein</fullName>
    </submittedName>
</protein>
<sequence length="89" mass="9419">MSSFGRRISLTPSSPAILVAIIQSRRVVVGTTTDILLAALWCGISAFASRITFLILYSFSSVVSSTAPAISERRTSTTALVFPPTAISL</sequence>
<dbReference type="RefSeq" id="XP_033529585.1">
    <property type="nucleotide sequence ID" value="XM_033674788.1"/>
</dbReference>
<reference evidence="4" key="2">
    <citation type="submission" date="2020-04" db="EMBL/GenBank/DDBJ databases">
        <authorList>
            <consortium name="NCBI Genome Project"/>
        </authorList>
    </citation>
    <scope>NUCLEOTIDE SEQUENCE</scope>
    <source>
        <strain evidence="4">CBS 781.70</strain>
    </source>
</reference>
<evidence type="ECO:0000313" key="4">
    <source>
        <dbReference type="RefSeq" id="XP_033529585.1"/>
    </source>
</evidence>
<keyword evidence="1" id="KW-1133">Transmembrane helix</keyword>
<dbReference type="GeneID" id="54415358"/>
<evidence type="ECO:0000313" key="2">
    <source>
        <dbReference type="EMBL" id="KAF1807954.1"/>
    </source>
</evidence>
<keyword evidence="1" id="KW-0812">Transmembrane</keyword>
<dbReference type="EMBL" id="ML975196">
    <property type="protein sequence ID" value="KAF1807954.1"/>
    <property type="molecule type" value="Genomic_DNA"/>
</dbReference>
<dbReference type="AlphaFoldDB" id="A0A6G1FQ73"/>
<dbReference type="Proteomes" id="UP000504638">
    <property type="component" value="Unplaced"/>
</dbReference>
<evidence type="ECO:0000313" key="3">
    <source>
        <dbReference type="Proteomes" id="UP000504638"/>
    </source>
</evidence>
<feature type="transmembrane region" description="Helical" evidence="1">
    <location>
        <begin position="35"/>
        <end position="59"/>
    </location>
</feature>
<name>A0A6G1FQ73_9PEZI</name>
<gene>
    <name evidence="2 4" type="ORF">P152DRAFT_260852</name>
</gene>